<protein>
    <submittedName>
        <fullName evidence="2">Poly(A) polymerase</fullName>
        <ecNumber evidence="2">2.7.7.19</ecNumber>
    </submittedName>
</protein>
<reference evidence="2 3" key="1">
    <citation type="submission" date="2018-12" db="EMBL/GenBank/DDBJ databases">
        <authorList>
            <consortium name="Pathogen Informatics"/>
        </authorList>
    </citation>
    <scope>NUCLEOTIDE SEQUENCE [LARGE SCALE GENOMIC DNA]</scope>
    <source>
        <strain evidence="2 3">NCTC13098</strain>
    </source>
</reference>
<feature type="domain" description="tRNA nucleotidyltransferase/poly(A) polymerase RNA and SrmB- binding" evidence="1">
    <location>
        <begin position="1"/>
        <end position="61"/>
    </location>
</feature>
<dbReference type="InterPro" id="IPR032828">
    <property type="entry name" value="PolyA_RNA-bd"/>
</dbReference>
<proteinExistence type="predicted"/>
<dbReference type="EC" id="2.7.7.19" evidence="2"/>
<dbReference type="SUPFAM" id="SSF81891">
    <property type="entry name" value="Poly A polymerase C-terminal region-like"/>
    <property type="match status" value="1"/>
</dbReference>
<accession>A0A3P8L230</accession>
<gene>
    <name evidence="2" type="primary">pcnB_2</name>
    <name evidence="2" type="ORF">NCTC13098_06131</name>
</gene>
<dbReference type="Gene3D" id="1.10.3090.10">
    <property type="entry name" value="cca-adding enzyme, domain 2"/>
    <property type="match status" value="1"/>
</dbReference>
<evidence type="ECO:0000313" key="3">
    <source>
        <dbReference type="Proteomes" id="UP000274346"/>
    </source>
</evidence>
<dbReference type="GO" id="GO:1990817">
    <property type="term" value="F:poly(A) RNA polymerase activity"/>
    <property type="evidence" value="ECO:0007669"/>
    <property type="project" value="UniProtKB-EC"/>
</dbReference>
<keyword evidence="2" id="KW-0548">Nucleotidyltransferase</keyword>
<dbReference type="Proteomes" id="UP000274346">
    <property type="component" value="Chromosome"/>
</dbReference>
<dbReference type="Pfam" id="PF12627">
    <property type="entry name" value="PolyA_pol_RNAbd"/>
    <property type="match status" value="1"/>
</dbReference>
<name>A0A3P8L230_RAOTE</name>
<keyword evidence="2" id="KW-0808">Transferase</keyword>
<evidence type="ECO:0000313" key="2">
    <source>
        <dbReference type="EMBL" id="VDR29712.1"/>
    </source>
</evidence>
<sequence length="83" mass="9550">MSISAESAEPIPRLAALLHDVPPARLFEEVLKLLQAGYGFDTYMLLREYNLFQPLFPTITRYFTERGDSPMEHIITPGTEEHR</sequence>
<dbReference type="AlphaFoldDB" id="A0A3P8L230"/>
<dbReference type="EMBL" id="LR131271">
    <property type="protein sequence ID" value="VDR29712.1"/>
    <property type="molecule type" value="Genomic_DNA"/>
</dbReference>
<dbReference type="KEGG" id="rtg:NCTC13098_06131"/>
<evidence type="ECO:0000259" key="1">
    <source>
        <dbReference type="Pfam" id="PF12627"/>
    </source>
</evidence>
<organism evidence="2 3">
    <name type="scientific">Raoultella terrigena</name>
    <name type="common">Klebsiella terrigena</name>
    <dbReference type="NCBI Taxonomy" id="577"/>
    <lineage>
        <taxon>Bacteria</taxon>
        <taxon>Pseudomonadati</taxon>
        <taxon>Pseudomonadota</taxon>
        <taxon>Gammaproteobacteria</taxon>
        <taxon>Enterobacterales</taxon>
        <taxon>Enterobacteriaceae</taxon>
        <taxon>Klebsiella/Raoultella group</taxon>
        <taxon>Raoultella</taxon>
    </lineage>
</organism>